<sequence length="53" mass="6292">MNDLKRAVLFQKAGDILMDKFSDTNYCNIPEKYKYLYNIYIPLSSGNKRKIKE</sequence>
<reference evidence="1" key="1">
    <citation type="submission" date="2020-08" db="EMBL/GenBank/DDBJ databases">
        <title>Bridging the membrane lipid divide: bacteria of the FCB group superphylum have the potential to synthesize archaeal ether lipids.</title>
        <authorList>
            <person name="Villanueva L."/>
            <person name="von Meijenfeldt F.A.B."/>
            <person name="Westbye A.B."/>
            <person name="Yadav S."/>
            <person name="Hopmans E.C."/>
            <person name="Dutilh B.E."/>
            <person name="Sinninghe Damste J.S."/>
        </authorList>
    </citation>
    <scope>NUCLEOTIDE SEQUENCE</scope>
    <source>
        <strain evidence="1">NIOZ-UU159</strain>
    </source>
</reference>
<protein>
    <submittedName>
        <fullName evidence="1">Uncharacterized protein</fullName>
    </submittedName>
</protein>
<gene>
    <name evidence="1" type="ORF">NIOZUU159_00229</name>
</gene>
<accession>A0A7S9XFX2</accession>
<evidence type="ECO:0000313" key="1">
    <source>
        <dbReference type="EMBL" id="QPI16734.1"/>
    </source>
</evidence>
<name>A0A7S9XFX2_9VIRU</name>
<proteinExistence type="predicted"/>
<dbReference type="EMBL" id="MW030598">
    <property type="protein sequence ID" value="QPI16734.1"/>
    <property type="molecule type" value="Genomic_DNA"/>
</dbReference>
<organism evidence="1">
    <name type="scientific">Virus NIOZ-UU159</name>
    <dbReference type="NCBI Taxonomy" id="2763270"/>
    <lineage>
        <taxon>Viruses</taxon>
    </lineage>
</organism>